<evidence type="ECO:0000313" key="2">
    <source>
        <dbReference type="Proteomes" id="UP000240325"/>
    </source>
</evidence>
<sequence length="58" mass="6452">MTSTDIASLGLRIASKSNMEHQYACIIVYRAQIIASGFNHHTCNCYSHKNTLNPPCIL</sequence>
<reference evidence="1" key="1">
    <citation type="journal article" date="2017" name="Elife">
        <title>The kinetoplastid-infecting Bodo saltans virus (BsV), a window into the most abundant giant viruses in the sea.</title>
        <authorList>
            <person name="Deeg C.M."/>
            <person name="Chow C.-E.T."/>
            <person name="Suttle C.A."/>
        </authorList>
    </citation>
    <scope>NUCLEOTIDE SEQUENCE</scope>
    <source>
        <strain evidence="1">NG1</strain>
    </source>
</reference>
<protein>
    <submittedName>
        <fullName evidence="1">Uncharacterized protein</fullName>
    </submittedName>
</protein>
<dbReference type="EMBL" id="MF782455">
    <property type="protein sequence ID" value="ATZ80896.1"/>
    <property type="molecule type" value="Genomic_DNA"/>
</dbReference>
<gene>
    <name evidence="1" type="ORF">BMW23_0850</name>
</gene>
<evidence type="ECO:0000313" key="1">
    <source>
        <dbReference type="EMBL" id="ATZ80896.1"/>
    </source>
</evidence>
<keyword evidence="2" id="KW-1185">Reference proteome</keyword>
<proteinExistence type="predicted"/>
<dbReference type="Proteomes" id="UP000240325">
    <property type="component" value="Segment"/>
</dbReference>
<accession>A0A2H4UVL3</accession>
<organism evidence="1">
    <name type="scientific">Bodo saltans virus</name>
    <dbReference type="NCBI Taxonomy" id="2024608"/>
    <lineage>
        <taxon>Viruses</taxon>
        <taxon>Varidnaviria</taxon>
        <taxon>Bamfordvirae</taxon>
        <taxon>Nucleocytoviricota</taxon>
        <taxon>Megaviricetes</taxon>
        <taxon>Imitervirales</taxon>
        <taxon>Mimiviridae</taxon>
        <taxon>Klosneuvirinae</taxon>
        <taxon>Theiavirus</taxon>
        <taxon>Theiavirus salishense</taxon>
    </lineage>
</organism>
<name>A0A2H4UVL3_9VIRU</name>